<dbReference type="Proteomes" id="UP000275356">
    <property type="component" value="Unassembled WGS sequence"/>
</dbReference>
<evidence type="ECO:0000256" key="2">
    <source>
        <dbReference type="ARBA" id="ARBA00022448"/>
    </source>
</evidence>
<reference evidence="6 7" key="1">
    <citation type="submission" date="2018-11" db="EMBL/GenBank/DDBJ databases">
        <title>Sequencing the genomes of 1000 actinobacteria strains.</title>
        <authorList>
            <person name="Klenk H.-P."/>
        </authorList>
    </citation>
    <scope>NUCLEOTIDE SEQUENCE [LARGE SCALE GENOMIC DNA]</scope>
    <source>
        <strain evidence="6 7">DSM 13521</strain>
    </source>
</reference>
<dbReference type="AlphaFoldDB" id="A0A3N2DD13"/>
<dbReference type="SUPFAM" id="SSF53807">
    <property type="entry name" value="Helical backbone' metal receptor"/>
    <property type="match status" value="1"/>
</dbReference>
<evidence type="ECO:0000256" key="5">
    <source>
        <dbReference type="RuleBase" id="RU003512"/>
    </source>
</evidence>
<dbReference type="GO" id="GO:0046872">
    <property type="term" value="F:metal ion binding"/>
    <property type="evidence" value="ECO:0007669"/>
    <property type="project" value="UniProtKB-KW"/>
</dbReference>
<dbReference type="EMBL" id="RKHQ01000001">
    <property type="protein sequence ID" value="ROR97663.1"/>
    <property type="molecule type" value="Genomic_DNA"/>
</dbReference>
<keyword evidence="7" id="KW-1185">Reference proteome</keyword>
<keyword evidence="4" id="KW-0732">Signal</keyword>
<comment type="subcellular location">
    <subcellularLocation>
        <location evidence="1">Cell envelope</location>
    </subcellularLocation>
</comment>
<dbReference type="PANTHER" id="PTHR42953:SF1">
    <property type="entry name" value="METAL-BINDING PROTEIN HI_0362-RELATED"/>
    <property type="match status" value="1"/>
</dbReference>
<name>A0A3N2DD13_9MICO</name>
<dbReference type="NCBIfam" id="TIGR03769">
    <property type="entry name" value="P_ac_wall_RPT"/>
    <property type="match status" value="1"/>
</dbReference>
<dbReference type="PRINTS" id="PR00690">
    <property type="entry name" value="ADHESNFAMILY"/>
</dbReference>
<dbReference type="GO" id="GO:0030313">
    <property type="term" value="C:cell envelope"/>
    <property type="evidence" value="ECO:0007669"/>
    <property type="project" value="UniProtKB-SubCell"/>
</dbReference>
<accession>A0A3N2DD13</accession>
<dbReference type="PRINTS" id="PR00691">
    <property type="entry name" value="ADHESINB"/>
</dbReference>
<dbReference type="RefSeq" id="WP_123739676.1">
    <property type="nucleotide sequence ID" value="NZ_RKHQ01000001.1"/>
</dbReference>
<evidence type="ECO:0000256" key="3">
    <source>
        <dbReference type="ARBA" id="ARBA00022723"/>
    </source>
</evidence>
<organism evidence="6 7">
    <name type="scientific">Salana multivorans</name>
    <dbReference type="NCBI Taxonomy" id="120377"/>
    <lineage>
        <taxon>Bacteria</taxon>
        <taxon>Bacillati</taxon>
        <taxon>Actinomycetota</taxon>
        <taxon>Actinomycetes</taxon>
        <taxon>Micrococcales</taxon>
        <taxon>Beutenbergiaceae</taxon>
        <taxon>Salana</taxon>
    </lineage>
</organism>
<dbReference type="OrthoDB" id="9810636at2"/>
<dbReference type="InterPro" id="IPR050492">
    <property type="entry name" value="Bact_metal-bind_prot9"/>
</dbReference>
<comment type="similarity">
    <text evidence="5">Belongs to the bacterial solute-binding protein 9 family.</text>
</comment>
<dbReference type="InterPro" id="IPR022435">
    <property type="entry name" value="Surface-anchored_actinobac"/>
</dbReference>
<sequence length="523" mass="56129">MTARSTAPSGRVRRGVAAAVATFAAVSIAGCASPRTDDGGERPSIVTTTGILADLAQHVVGDRMDVHSLVPPGADPHSYEPSLRDVRDVVYADAAFSNYLLLEGRAIIRTLDANVQPDVPNVSLAEEAVKYAAEIIPLVENVSLDTIWLGMRVRGTGEDRGADRTSQVRLRATAVEGPGELVAYLTETFGTPSFYIDSSDGIGDTDATSLPPDAHTHMSWAFTEPGVYRLTLEADLLLEGRDPVALAPAATVTFAVGVDPYAELGEDVTVLGSGHADVTVDLDEGEIYLYSDPHGGGDATQRVLPADEVVVEVPTKALHELPAGSQYRFLGPPGEQVYQLPQAVLGAHVHGEIDPHLWQDVGNAQAYVEIIRDTVIGIDPEGADHYRSNAAAYLLELADLDAYVQARIDDIPPSRRHLVTTHDAFGYLGSAYGIDIAGFVTPNPSTEPSIQERRRLVETIQNLHVPAVFLEPNLIARSSTLTEIAGELGVRVCRIYGDAFDDEITTYTAMMRFNADSLHDCLS</sequence>
<protein>
    <submittedName>
        <fullName evidence="6">Anchored repeat ABC transporter substrate-binding protein</fullName>
    </submittedName>
</protein>
<dbReference type="Gene3D" id="3.40.50.1980">
    <property type="entry name" value="Nitrogenase molybdenum iron protein domain"/>
    <property type="match status" value="3"/>
</dbReference>
<dbReference type="GO" id="GO:0007155">
    <property type="term" value="P:cell adhesion"/>
    <property type="evidence" value="ECO:0007669"/>
    <property type="project" value="InterPro"/>
</dbReference>
<evidence type="ECO:0000313" key="6">
    <source>
        <dbReference type="EMBL" id="ROR97663.1"/>
    </source>
</evidence>
<dbReference type="InterPro" id="IPR006127">
    <property type="entry name" value="ZnuA-like"/>
</dbReference>
<keyword evidence="2 5" id="KW-0813">Transport</keyword>
<dbReference type="GO" id="GO:0030001">
    <property type="term" value="P:metal ion transport"/>
    <property type="evidence" value="ECO:0007669"/>
    <property type="project" value="InterPro"/>
</dbReference>
<dbReference type="NCBIfam" id="NF038134">
    <property type="entry name" value="choice_anch_M"/>
    <property type="match status" value="1"/>
</dbReference>
<dbReference type="NCBIfam" id="TIGR03772">
    <property type="entry name" value="anch_rpt_subst"/>
    <property type="match status" value="1"/>
</dbReference>
<dbReference type="InterPro" id="IPR006128">
    <property type="entry name" value="Lipoprotein_PsaA-like"/>
</dbReference>
<evidence type="ECO:0000256" key="1">
    <source>
        <dbReference type="ARBA" id="ARBA00004196"/>
    </source>
</evidence>
<comment type="caution">
    <text evidence="6">The sequence shown here is derived from an EMBL/GenBank/DDBJ whole genome shotgun (WGS) entry which is preliminary data.</text>
</comment>
<dbReference type="InterPro" id="IPR006129">
    <property type="entry name" value="AdhesinB"/>
</dbReference>
<dbReference type="Pfam" id="PF01297">
    <property type="entry name" value="ZnuA"/>
    <property type="match status" value="2"/>
</dbReference>
<proteinExistence type="inferred from homology"/>
<gene>
    <name evidence="6" type="ORF">EDD28_2265</name>
</gene>
<dbReference type="InterPro" id="IPR022434">
    <property type="entry name" value="ABC_LPXTG_lipo_actinobac"/>
</dbReference>
<dbReference type="PANTHER" id="PTHR42953">
    <property type="entry name" value="HIGH-AFFINITY ZINC UPTAKE SYSTEM PROTEIN ZNUA-RELATED"/>
    <property type="match status" value="1"/>
</dbReference>
<evidence type="ECO:0000313" key="7">
    <source>
        <dbReference type="Proteomes" id="UP000275356"/>
    </source>
</evidence>
<dbReference type="PROSITE" id="PS51257">
    <property type="entry name" value="PROKAR_LIPOPROTEIN"/>
    <property type="match status" value="1"/>
</dbReference>
<keyword evidence="3" id="KW-0479">Metal-binding</keyword>
<evidence type="ECO:0000256" key="4">
    <source>
        <dbReference type="ARBA" id="ARBA00022729"/>
    </source>
</evidence>